<evidence type="ECO:0000256" key="1">
    <source>
        <dbReference type="SAM" id="MobiDB-lite"/>
    </source>
</evidence>
<evidence type="ECO:0000313" key="2">
    <source>
        <dbReference type="EMBL" id="MCI21320.1"/>
    </source>
</evidence>
<dbReference type="EMBL" id="LXQA010124319">
    <property type="protein sequence ID" value="MCI21320.1"/>
    <property type="molecule type" value="Genomic_DNA"/>
</dbReference>
<name>A0A392QC59_9FABA</name>
<reference evidence="2 3" key="1">
    <citation type="journal article" date="2018" name="Front. Plant Sci.">
        <title>Red Clover (Trifolium pratense) and Zigzag Clover (T. medium) - A Picture of Genomic Similarities and Differences.</title>
        <authorList>
            <person name="Dluhosova J."/>
            <person name="Istvanek J."/>
            <person name="Nedelnik J."/>
            <person name="Repkova J."/>
        </authorList>
    </citation>
    <scope>NUCLEOTIDE SEQUENCE [LARGE SCALE GENOMIC DNA]</scope>
    <source>
        <strain evidence="3">cv. 10/8</strain>
        <tissue evidence="2">Leaf</tissue>
    </source>
</reference>
<evidence type="ECO:0000313" key="3">
    <source>
        <dbReference type="Proteomes" id="UP000265520"/>
    </source>
</evidence>
<feature type="compositionally biased region" description="Basic residues" evidence="1">
    <location>
        <begin position="42"/>
        <end position="52"/>
    </location>
</feature>
<feature type="region of interest" description="Disordered" evidence="1">
    <location>
        <begin position="30"/>
        <end position="52"/>
    </location>
</feature>
<keyword evidence="3" id="KW-1185">Reference proteome</keyword>
<accession>A0A392QC59</accession>
<comment type="caution">
    <text evidence="2">The sequence shown here is derived from an EMBL/GenBank/DDBJ whole genome shotgun (WGS) entry which is preliminary data.</text>
</comment>
<protein>
    <submittedName>
        <fullName evidence="2">Uncharacterized protein</fullName>
    </submittedName>
</protein>
<dbReference type="AlphaFoldDB" id="A0A392QC59"/>
<proteinExistence type="predicted"/>
<dbReference type="Proteomes" id="UP000265520">
    <property type="component" value="Unassembled WGS sequence"/>
</dbReference>
<sequence>MQESRISSFWPTNEFRMTSLLDNATVLHDTNAIDPSNGRQTMSHKHGGSTSH</sequence>
<organism evidence="2 3">
    <name type="scientific">Trifolium medium</name>
    <dbReference type="NCBI Taxonomy" id="97028"/>
    <lineage>
        <taxon>Eukaryota</taxon>
        <taxon>Viridiplantae</taxon>
        <taxon>Streptophyta</taxon>
        <taxon>Embryophyta</taxon>
        <taxon>Tracheophyta</taxon>
        <taxon>Spermatophyta</taxon>
        <taxon>Magnoliopsida</taxon>
        <taxon>eudicotyledons</taxon>
        <taxon>Gunneridae</taxon>
        <taxon>Pentapetalae</taxon>
        <taxon>rosids</taxon>
        <taxon>fabids</taxon>
        <taxon>Fabales</taxon>
        <taxon>Fabaceae</taxon>
        <taxon>Papilionoideae</taxon>
        <taxon>50 kb inversion clade</taxon>
        <taxon>NPAAA clade</taxon>
        <taxon>Hologalegina</taxon>
        <taxon>IRL clade</taxon>
        <taxon>Trifolieae</taxon>
        <taxon>Trifolium</taxon>
    </lineage>
</organism>